<feature type="compositionally biased region" description="Low complexity" evidence="1">
    <location>
        <begin position="61"/>
        <end position="75"/>
    </location>
</feature>
<comment type="caution">
    <text evidence="3">The sequence shown here is derived from an EMBL/GenBank/DDBJ whole genome shotgun (WGS) entry which is preliminary data.</text>
</comment>
<sequence>MSKKIVGKDGKEYSVKEKKPFYKKWWFWLIVAIVLIFIVPAMIGGSGNDSSDSSDVKDAKTTNTSKDTDDSNTAKNNSKTIELDNDEATVLKEISYNPKYNDESWAGTKVNIDRVKVAKIKPFKDKEEDNHVYKGIILVHFNVEASRDINFYPSQGTLVTSDGQQVDANMYSSDDFDGDIAKNAKKSGNVLYTLTTLNNPKDIKNIRLKWDANYDTDDVEDDSAYKTYDITVNLAN</sequence>
<organism evidence="3 4">
    <name type="scientific">Companilactobacillus baiquanensis</name>
    <dbReference type="NCBI Taxonomy" id="2486005"/>
    <lineage>
        <taxon>Bacteria</taxon>
        <taxon>Bacillati</taxon>
        <taxon>Bacillota</taxon>
        <taxon>Bacilli</taxon>
        <taxon>Lactobacillales</taxon>
        <taxon>Lactobacillaceae</taxon>
        <taxon>Companilactobacillus</taxon>
    </lineage>
</organism>
<keyword evidence="2" id="KW-0472">Membrane</keyword>
<feature type="transmembrane region" description="Helical" evidence="2">
    <location>
        <begin position="25"/>
        <end position="43"/>
    </location>
</feature>
<gene>
    <name evidence="3" type="ORF">ACFP1F_09635</name>
</gene>
<feature type="region of interest" description="Disordered" evidence="1">
    <location>
        <begin position="46"/>
        <end position="79"/>
    </location>
</feature>
<evidence type="ECO:0000256" key="1">
    <source>
        <dbReference type="SAM" id="MobiDB-lite"/>
    </source>
</evidence>
<protein>
    <recommendedName>
        <fullName evidence="5">DUF4352 domain-containing protein</fullName>
    </recommendedName>
</protein>
<evidence type="ECO:0000313" key="4">
    <source>
        <dbReference type="Proteomes" id="UP001596186"/>
    </source>
</evidence>
<keyword evidence="4" id="KW-1185">Reference proteome</keyword>
<evidence type="ECO:0008006" key="5">
    <source>
        <dbReference type="Google" id="ProtNLM"/>
    </source>
</evidence>
<dbReference type="Proteomes" id="UP001596186">
    <property type="component" value="Unassembled WGS sequence"/>
</dbReference>
<proteinExistence type="predicted"/>
<dbReference type="EMBL" id="JBHSSN010000015">
    <property type="protein sequence ID" value="MFC6323999.1"/>
    <property type="molecule type" value="Genomic_DNA"/>
</dbReference>
<accession>A0ABW1UYZ7</accession>
<dbReference type="RefSeq" id="WP_125593017.1">
    <property type="nucleotide sequence ID" value="NZ_JBHSSN010000015.1"/>
</dbReference>
<reference evidence="4" key="1">
    <citation type="journal article" date="2019" name="Int. J. Syst. Evol. Microbiol.">
        <title>The Global Catalogue of Microorganisms (GCM) 10K type strain sequencing project: providing services to taxonomists for standard genome sequencing and annotation.</title>
        <authorList>
            <consortium name="The Broad Institute Genomics Platform"/>
            <consortium name="The Broad Institute Genome Sequencing Center for Infectious Disease"/>
            <person name="Wu L."/>
            <person name="Ma J."/>
        </authorList>
    </citation>
    <scope>NUCLEOTIDE SEQUENCE [LARGE SCALE GENOMIC DNA]</scope>
    <source>
        <strain evidence="4">CCM 8895</strain>
    </source>
</reference>
<evidence type="ECO:0000313" key="3">
    <source>
        <dbReference type="EMBL" id="MFC6323999.1"/>
    </source>
</evidence>
<keyword evidence="2" id="KW-1133">Transmembrane helix</keyword>
<keyword evidence="2" id="KW-0812">Transmembrane</keyword>
<name>A0ABW1UYZ7_9LACO</name>
<evidence type="ECO:0000256" key="2">
    <source>
        <dbReference type="SAM" id="Phobius"/>
    </source>
</evidence>